<keyword evidence="3" id="KW-0732">Signal</keyword>
<proteinExistence type="predicted"/>
<reference evidence="4 5" key="1">
    <citation type="submission" date="2019-09" db="EMBL/GenBank/DDBJ databases">
        <title>Gimesia benthica sp. nov., a novel bacterium isolated from deep-sea water of the Northwest Indian Ocean.</title>
        <authorList>
            <person name="Dai X."/>
        </authorList>
    </citation>
    <scope>NUCLEOTIDE SEQUENCE [LARGE SCALE GENOMIC DNA]</scope>
    <source>
        <strain evidence="4 5">E7</strain>
    </source>
</reference>
<evidence type="ECO:0000256" key="1">
    <source>
        <dbReference type="ARBA" id="ARBA00022786"/>
    </source>
</evidence>
<protein>
    <submittedName>
        <fullName evidence="4">Uncharacterized protein</fullName>
    </submittedName>
</protein>
<name>A0A6I6A4Z9_9PLAN</name>
<dbReference type="PANTHER" id="PTHR15622">
    <property type="entry name" value="WD40 REPEAT PROTEIN"/>
    <property type="match status" value="1"/>
</dbReference>
<accession>A0A6I6A4Z9</accession>
<evidence type="ECO:0000256" key="3">
    <source>
        <dbReference type="SAM" id="SignalP"/>
    </source>
</evidence>
<dbReference type="Gene3D" id="2.130.10.10">
    <property type="entry name" value="YVTN repeat-like/Quinoprotein amine dehydrogenase"/>
    <property type="match status" value="1"/>
</dbReference>
<dbReference type="KEGG" id="gim:F1728_01740"/>
<evidence type="ECO:0000313" key="4">
    <source>
        <dbReference type="EMBL" id="QGQ21487.1"/>
    </source>
</evidence>
<dbReference type="SUPFAM" id="SSF50978">
    <property type="entry name" value="WD40 repeat-like"/>
    <property type="match status" value="1"/>
</dbReference>
<dbReference type="Pfam" id="PF00400">
    <property type="entry name" value="WD40"/>
    <property type="match status" value="1"/>
</dbReference>
<evidence type="ECO:0000313" key="5">
    <source>
        <dbReference type="Proteomes" id="UP000427281"/>
    </source>
</evidence>
<organism evidence="4 5">
    <name type="scientific">Gimesia benthica</name>
    <dbReference type="NCBI Taxonomy" id="2608982"/>
    <lineage>
        <taxon>Bacteria</taxon>
        <taxon>Pseudomonadati</taxon>
        <taxon>Planctomycetota</taxon>
        <taxon>Planctomycetia</taxon>
        <taxon>Planctomycetales</taxon>
        <taxon>Planctomycetaceae</taxon>
        <taxon>Gimesia</taxon>
    </lineage>
</organism>
<dbReference type="AlphaFoldDB" id="A0A6I6A4Z9"/>
<keyword evidence="1" id="KW-0833">Ubl conjugation pathway</keyword>
<feature type="repeat" description="WD" evidence="2">
    <location>
        <begin position="96"/>
        <end position="137"/>
    </location>
</feature>
<dbReference type="GO" id="GO:0000209">
    <property type="term" value="P:protein polyubiquitination"/>
    <property type="evidence" value="ECO:0007669"/>
    <property type="project" value="TreeGrafter"/>
</dbReference>
<dbReference type="PROSITE" id="PS50082">
    <property type="entry name" value="WD_REPEATS_2"/>
    <property type="match status" value="1"/>
</dbReference>
<dbReference type="SMART" id="SM00320">
    <property type="entry name" value="WD40"/>
    <property type="match status" value="3"/>
</dbReference>
<dbReference type="PROSITE" id="PS50294">
    <property type="entry name" value="WD_REPEATS_REGION"/>
    <property type="match status" value="1"/>
</dbReference>
<dbReference type="InterPro" id="IPR051983">
    <property type="entry name" value="WSB_SOCS-box_domain"/>
</dbReference>
<gene>
    <name evidence="4" type="ORF">F1728_01740</name>
</gene>
<keyword evidence="2" id="KW-0853">WD repeat</keyword>
<feature type="signal peptide" evidence="3">
    <location>
        <begin position="1"/>
        <end position="20"/>
    </location>
</feature>
<dbReference type="InterPro" id="IPR015943">
    <property type="entry name" value="WD40/YVTN_repeat-like_dom_sf"/>
</dbReference>
<dbReference type="InterPro" id="IPR036322">
    <property type="entry name" value="WD40_repeat_dom_sf"/>
</dbReference>
<keyword evidence="5" id="KW-1185">Reference proteome</keyword>
<dbReference type="EMBL" id="CP043930">
    <property type="protein sequence ID" value="QGQ21487.1"/>
    <property type="molecule type" value="Genomic_DNA"/>
</dbReference>
<sequence length="226" mass="24462">MIRILSVTVACLMPVIFSLAAETQADQKELTGSHVPSLEVPDDPNGNADVISDLAFSPDSKILAVAYGRFRGLLRKPSPGMAIVWDIKSGKRLATFDSFKDGVSSVVFSGDGKYLAAGGYDGSLQIWHVTDWSRQISVNFNSESVTALDFSPNNASLAVGTMLWAEDSRKPNLHLYQVSTGREIKSLRCPAESVIGVDFLPDGKLLALANGNKVTFLDIEKLLDQE</sequence>
<feature type="chain" id="PRO_5026250325" evidence="3">
    <location>
        <begin position="21"/>
        <end position="226"/>
    </location>
</feature>
<dbReference type="Proteomes" id="UP000427281">
    <property type="component" value="Chromosome"/>
</dbReference>
<evidence type="ECO:0000256" key="2">
    <source>
        <dbReference type="PROSITE-ProRule" id="PRU00221"/>
    </source>
</evidence>
<dbReference type="PANTHER" id="PTHR15622:SF2">
    <property type="entry name" value="U4_U6 SMALL NUCLEAR RIBONUCLEOPROTEIN PRP4"/>
    <property type="match status" value="1"/>
</dbReference>
<dbReference type="InterPro" id="IPR001680">
    <property type="entry name" value="WD40_rpt"/>
</dbReference>